<feature type="transmembrane region" description="Helical" evidence="5">
    <location>
        <begin position="6"/>
        <end position="26"/>
    </location>
</feature>
<reference evidence="7" key="2">
    <citation type="submission" date="2025-09" db="UniProtKB">
        <authorList>
            <consortium name="Ensembl"/>
        </authorList>
    </citation>
    <scope>IDENTIFICATION</scope>
</reference>
<accession>A0A8C5B062</accession>
<dbReference type="Gene3D" id="1.10.1540.10">
    <property type="entry name" value="BEACH domain"/>
    <property type="match status" value="1"/>
</dbReference>
<dbReference type="InterPro" id="IPR019775">
    <property type="entry name" value="WD40_repeat_CS"/>
</dbReference>
<keyword evidence="5" id="KW-0472">Membrane</keyword>
<keyword evidence="5" id="KW-0812">Transmembrane</keyword>
<dbReference type="SMART" id="SM00320">
    <property type="entry name" value="WD40"/>
    <property type="match status" value="4"/>
</dbReference>
<feature type="domain" description="BEACH" evidence="6">
    <location>
        <begin position="160"/>
        <end position="272"/>
    </location>
</feature>
<dbReference type="Pfam" id="PF00400">
    <property type="entry name" value="WD40"/>
    <property type="match status" value="2"/>
</dbReference>
<dbReference type="Ensembl" id="ENSGMOT00000054309.1">
    <property type="protein sequence ID" value="ENSGMOP00000037139.1"/>
    <property type="gene ID" value="ENSGMOG00000027127.1"/>
</dbReference>
<evidence type="ECO:0000256" key="5">
    <source>
        <dbReference type="SAM" id="Phobius"/>
    </source>
</evidence>
<reference evidence="7" key="1">
    <citation type="submission" date="2025-08" db="UniProtKB">
        <authorList>
            <consortium name="Ensembl"/>
        </authorList>
    </citation>
    <scope>IDENTIFICATION</scope>
</reference>
<keyword evidence="5" id="KW-1133">Transmembrane helix</keyword>
<evidence type="ECO:0000256" key="2">
    <source>
        <dbReference type="ARBA" id="ARBA00022737"/>
    </source>
</evidence>
<dbReference type="PANTHER" id="PTHR46108:SF3">
    <property type="entry name" value="WD REPEAT- AND FYVE DOMAIN-CONTAINING PROTEIN 4"/>
    <property type="match status" value="1"/>
</dbReference>
<keyword evidence="8" id="KW-1185">Reference proteome</keyword>
<dbReference type="InterPro" id="IPR036322">
    <property type="entry name" value="WD40_repeat_dom_sf"/>
</dbReference>
<dbReference type="PROSITE" id="PS00678">
    <property type="entry name" value="WD_REPEATS_1"/>
    <property type="match status" value="1"/>
</dbReference>
<organism evidence="7 8">
    <name type="scientific">Gadus morhua</name>
    <name type="common">Atlantic cod</name>
    <dbReference type="NCBI Taxonomy" id="8049"/>
    <lineage>
        <taxon>Eukaryota</taxon>
        <taxon>Metazoa</taxon>
        <taxon>Chordata</taxon>
        <taxon>Craniata</taxon>
        <taxon>Vertebrata</taxon>
        <taxon>Euteleostomi</taxon>
        <taxon>Actinopterygii</taxon>
        <taxon>Neopterygii</taxon>
        <taxon>Teleostei</taxon>
        <taxon>Neoteleostei</taxon>
        <taxon>Acanthomorphata</taxon>
        <taxon>Zeiogadaria</taxon>
        <taxon>Gadariae</taxon>
        <taxon>Gadiformes</taxon>
        <taxon>Gadoidei</taxon>
        <taxon>Gadidae</taxon>
        <taxon>Gadus</taxon>
    </lineage>
</organism>
<protein>
    <submittedName>
        <fullName evidence="7">WDFY family member 4</fullName>
    </submittedName>
</protein>
<evidence type="ECO:0000256" key="3">
    <source>
        <dbReference type="PROSITE-ProRule" id="PRU00221"/>
    </source>
</evidence>
<dbReference type="InterPro" id="IPR015943">
    <property type="entry name" value="WD40/YVTN_repeat-like_dom_sf"/>
</dbReference>
<dbReference type="PROSITE" id="PS50197">
    <property type="entry name" value="BEACH"/>
    <property type="match status" value="1"/>
</dbReference>
<proteinExistence type="predicted"/>
<dbReference type="PROSITE" id="PS50294">
    <property type="entry name" value="WD_REPEATS_REGION"/>
    <property type="match status" value="1"/>
</dbReference>
<dbReference type="Gene3D" id="2.130.10.10">
    <property type="entry name" value="YVTN repeat-like/Quinoprotein amine dehydrogenase"/>
    <property type="match status" value="1"/>
</dbReference>
<feature type="compositionally biased region" description="Low complexity" evidence="4">
    <location>
        <begin position="701"/>
        <end position="711"/>
    </location>
</feature>
<dbReference type="GeneTree" id="ENSGT00940000155684"/>
<evidence type="ECO:0000256" key="4">
    <source>
        <dbReference type="SAM" id="MobiDB-lite"/>
    </source>
</evidence>
<dbReference type="PROSITE" id="PS50082">
    <property type="entry name" value="WD_REPEATS_2"/>
    <property type="match status" value="1"/>
</dbReference>
<evidence type="ECO:0000256" key="1">
    <source>
        <dbReference type="ARBA" id="ARBA00022574"/>
    </source>
</evidence>
<dbReference type="Pfam" id="PF02138">
    <property type="entry name" value="Beach"/>
    <property type="match status" value="1"/>
</dbReference>
<dbReference type="InterPro" id="IPR001680">
    <property type="entry name" value="WD40_rpt"/>
</dbReference>
<dbReference type="InterPro" id="IPR051944">
    <property type="entry name" value="BEACH_domain_protein"/>
</dbReference>
<dbReference type="InterPro" id="IPR000409">
    <property type="entry name" value="BEACH_dom"/>
</dbReference>
<sequence length="900" mass="98810">MLCVFVSVYCVSVYCVCVCVFPVYVCRVCVCSLCICRLCVCVSVCVCVPCVCVPCVCVCVCVFVCASVFPVCLSTVCVSVDCVCVCVCVLPVCVCRLCVRVCVCVCVSVPCVSVNCVCVCVCVCVSPVFLSTVCVFVCVCVCPLCVSVDCVCVCVCVLTGCMEDGTALGDVVLPPWAKDDPHEFIRAHREALESDYVSAHLHLWIDLIFGHRQQGSAAVESLNTFHPYFYAQRRTRSPDVPLDPVVKSTMLGYVSNFGQVPKQLFSKPHPARGASRKEPAPPAHPPPFFFSPEKLKSGGQPYKELPRGPVGQIVCLEKEVLVLDGQRLLLCPLWSCCFSWGFPDNSCAFGNYATDKTFAVCERLRDWGETLCAACPDPGTLVTAGSSTVVCVWDLGLAKDKLTHIRLRQPLYGHTDAVTCLAVSRGHGVIVSGSRDRTAILWDLAELGYVAQLAGHAAAVTALAINDLTGEIASCSGAQLYLWTMKGQLLSRVATSCRPLGDILCVGFTQTQEWDARNALVTGSADGVVRMWRTEYTRTPPPPPPPAGAEARAFPGSDLHPPQPDGAGCCPGRGGVWSRQLVLCRELNRNQTATRRRNKPNPAITALAMSRYTHPHRTHILTVHTPSPYTHPHRTHTLTAQRTHPHRTHTLTAHTPSPHTHPHHTHTLTVHTPSPYTHPHRTHILTVHTSSPYTHPHRTHTPTVHTSSPYTHPHRTHTLTVHTPSPYTHPHRTHTLTVHTPSPYTHPHRAHTLTVHTPSPCTHPHRTAHTPSPYTHPPRAHTLTVHTPSPRTHPHRTHTLTVHTSSPYTHPHRTHTLTVHTPSPHTHPHRTHTLTVHTPPPHTPSPHTHPHLSGPVQVHPHPLLLLSQIADGMGVYYITREARGAHRDGFIKPRKRLISL</sequence>
<dbReference type="InterPro" id="IPR036372">
    <property type="entry name" value="BEACH_dom_sf"/>
</dbReference>
<dbReference type="PANTHER" id="PTHR46108">
    <property type="entry name" value="BLUE CHEESE"/>
    <property type="match status" value="1"/>
</dbReference>
<evidence type="ECO:0000313" key="7">
    <source>
        <dbReference type="Ensembl" id="ENSGMOP00000037139.1"/>
    </source>
</evidence>
<feature type="region of interest" description="Disordered" evidence="4">
    <location>
        <begin position="693"/>
        <end position="715"/>
    </location>
</feature>
<evidence type="ECO:0000259" key="6">
    <source>
        <dbReference type="PROSITE" id="PS50197"/>
    </source>
</evidence>
<name>A0A8C5B062_GADMO</name>
<evidence type="ECO:0000313" key="8">
    <source>
        <dbReference type="Proteomes" id="UP000694546"/>
    </source>
</evidence>
<keyword evidence="1 3" id="KW-0853">WD repeat</keyword>
<keyword evidence="2" id="KW-0677">Repeat</keyword>
<feature type="transmembrane region" description="Helical" evidence="5">
    <location>
        <begin position="38"/>
        <end position="69"/>
    </location>
</feature>
<feature type="repeat" description="WD" evidence="3">
    <location>
        <begin position="411"/>
        <end position="444"/>
    </location>
</feature>
<dbReference type="SUPFAM" id="SSF50978">
    <property type="entry name" value="WD40 repeat-like"/>
    <property type="match status" value="1"/>
</dbReference>
<dbReference type="SMART" id="SM01026">
    <property type="entry name" value="Beach"/>
    <property type="match status" value="1"/>
</dbReference>
<dbReference type="Proteomes" id="UP000694546">
    <property type="component" value="Chromosome 15"/>
</dbReference>
<dbReference type="GO" id="GO:0019882">
    <property type="term" value="P:antigen processing and presentation"/>
    <property type="evidence" value="ECO:0007669"/>
    <property type="project" value="TreeGrafter"/>
</dbReference>
<dbReference type="AlphaFoldDB" id="A0A8C5B062"/>
<dbReference type="SUPFAM" id="SSF81837">
    <property type="entry name" value="BEACH domain"/>
    <property type="match status" value="1"/>
</dbReference>
<feature type="region of interest" description="Disordered" evidence="4">
    <location>
        <begin position="820"/>
        <end position="854"/>
    </location>
</feature>